<dbReference type="GO" id="GO:0005634">
    <property type="term" value="C:nucleus"/>
    <property type="evidence" value="ECO:0007669"/>
    <property type="project" value="UniProtKB-SubCell"/>
</dbReference>
<proteinExistence type="predicted"/>
<evidence type="ECO:0000313" key="7">
    <source>
        <dbReference type="EMBL" id="KAK8845637.1"/>
    </source>
</evidence>
<comment type="subcellular location">
    <subcellularLocation>
        <location evidence="1">Nucleus</location>
    </subcellularLocation>
</comment>
<evidence type="ECO:0000256" key="2">
    <source>
        <dbReference type="ARBA" id="ARBA00023015"/>
    </source>
</evidence>
<evidence type="ECO:0000313" key="8">
    <source>
        <dbReference type="Proteomes" id="UP001388673"/>
    </source>
</evidence>
<dbReference type="GeneID" id="92183611"/>
<evidence type="ECO:0000259" key="6">
    <source>
        <dbReference type="PROSITE" id="PS50048"/>
    </source>
</evidence>
<dbReference type="Pfam" id="PF00172">
    <property type="entry name" value="Zn_clus"/>
    <property type="match status" value="1"/>
</dbReference>
<evidence type="ECO:0000256" key="5">
    <source>
        <dbReference type="ARBA" id="ARBA00023242"/>
    </source>
</evidence>
<dbReference type="PANTHER" id="PTHR31845:SF19">
    <property type="entry name" value="TRANSCRIPTION FACTOR DOMAIN-CONTAINING PROTEIN"/>
    <property type="match status" value="1"/>
</dbReference>
<keyword evidence="4" id="KW-0804">Transcription</keyword>
<evidence type="ECO:0000256" key="4">
    <source>
        <dbReference type="ARBA" id="ARBA00023163"/>
    </source>
</evidence>
<dbReference type="GO" id="GO:0000981">
    <property type="term" value="F:DNA-binding transcription factor activity, RNA polymerase II-specific"/>
    <property type="evidence" value="ECO:0007669"/>
    <property type="project" value="InterPro"/>
</dbReference>
<dbReference type="SUPFAM" id="SSF57701">
    <property type="entry name" value="Zn2/Cys6 DNA-binding domain"/>
    <property type="match status" value="1"/>
</dbReference>
<dbReference type="InterPro" id="IPR001138">
    <property type="entry name" value="Zn2Cys6_DnaBD"/>
</dbReference>
<dbReference type="EMBL" id="JBCAWK010000012">
    <property type="protein sequence ID" value="KAK8845637.1"/>
    <property type="molecule type" value="Genomic_DNA"/>
</dbReference>
<dbReference type="PANTHER" id="PTHR31845">
    <property type="entry name" value="FINGER DOMAIN PROTEIN, PUTATIVE-RELATED"/>
    <property type="match status" value="1"/>
</dbReference>
<evidence type="ECO:0000256" key="1">
    <source>
        <dbReference type="ARBA" id="ARBA00004123"/>
    </source>
</evidence>
<keyword evidence="3" id="KW-0238">DNA-binding</keyword>
<name>A0AAW0YV19_9TREE</name>
<organism evidence="7 8">
    <name type="scientific">Kwoniella newhampshirensis</name>
    <dbReference type="NCBI Taxonomy" id="1651941"/>
    <lineage>
        <taxon>Eukaryota</taxon>
        <taxon>Fungi</taxon>
        <taxon>Dikarya</taxon>
        <taxon>Basidiomycota</taxon>
        <taxon>Agaricomycotina</taxon>
        <taxon>Tremellomycetes</taxon>
        <taxon>Tremellales</taxon>
        <taxon>Cryptococcaceae</taxon>
        <taxon>Kwoniella</taxon>
    </lineage>
</organism>
<dbReference type="PROSITE" id="PS00463">
    <property type="entry name" value="ZN2_CY6_FUNGAL_1"/>
    <property type="match status" value="1"/>
</dbReference>
<feature type="domain" description="Zn(2)-C6 fungal-type" evidence="6">
    <location>
        <begin position="5"/>
        <end position="41"/>
    </location>
</feature>
<dbReference type="InterPro" id="IPR051089">
    <property type="entry name" value="prtT"/>
</dbReference>
<dbReference type="AlphaFoldDB" id="A0AAW0YV19"/>
<dbReference type="KEGG" id="kne:92183611"/>
<comment type="caution">
    <text evidence="7">The sequence shown here is derived from an EMBL/GenBank/DDBJ whole genome shotgun (WGS) entry which is preliminary data.</text>
</comment>
<dbReference type="GO" id="GO:0000976">
    <property type="term" value="F:transcription cis-regulatory region binding"/>
    <property type="evidence" value="ECO:0007669"/>
    <property type="project" value="TreeGrafter"/>
</dbReference>
<dbReference type="CDD" id="cd12148">
    <property type="entry name" value="fungal_TF_MHR"/>
    <property type="match status" value="1"/>
</dbReference>
<reference evidence="7 8" key="1">
    <citation type="journal article" date="2024" name="bioRxiv">
        <title>Comparative genomics of Cryptococcus and Kwoniella reveals pathogenesis evolution and contrasting karyotype dynamics via intercentromeric recombination or chromosome fusion.</title>
        <authorList>
            <person name="Coelho M.A."/>
            <person name="David-Palma M."/>
            <person name="Shea T."/>
            <person name="Bowers K."/>
            <person name="McGinley-Smith S."/>
            <person name="Mohammad A.W."/>
            <person name="Gnirke A."/>
            <person name="Yurkov A.M."/>
            <person name="Nowrousian M."/>
            <person name="Sun S."/>
            <person name="Cuomo C.A."/>
            <person name="Heitman J."/>
        </authorList>
    </citation>
    <scope>NUCLEOTIDE SEQUENCE [LARGE SCALE GENOMIC DNA]</scope>
    <source>
        <strain evidence="7 8">CBS 13917</strain>
    </source>
</reference>
<keyword evidence="5" id="KW-0539">Nucleus</keyword>
<dbReference type="InterPro" id="IPR036864">
    <property type="entry name" value="Zn2-C6_fun-type_DNA-bd_sf"/>
</dbReference>
<evidence type="ECO:0000256" key="3">
    <source>
        <dbReference type="ARBA" id="ARBA00023125"/>
    </source>
</evidence>
<dbReference type="GO" id="GO:0008270">
    <property type="term" value="F:zinc ion binding"/>
    <property type="evidence" value="ECO:0007669"/>
    <property type="project" value="InterPro"/>
</dbReference>
<sequence>MYTTACVACRKVRSKCIRASLGQNPDEACQRCLSNHIECVTLKRRVGRQAGVKNRKRKTDSVVVIDQIRRFPSLIRRVDSPLPRDVNHLPNPLHELASEAVRRHLSPDAEALPPSQDDPSHVQDNLYILDQYAEWTDKLDASAGREVLAKQLDAILMSEGEGNQRELDDSPVFCGRIDMARPDASPEHDVISLQMISISEAQHLFDSFMTLLTNGSMHMDHRLHTLPYVRARSSFLLAVILAMASTYIPLGSSSRLHSRLIAHVTKLESHVRNQHLKSIEIIQGLLILASWHEVPCSLCKDRTWLRVSYAIALTVELRLDSPLPYCIQTDPMYDVKTHDLLVRNAHRVCFLVYIHDRSMAMVSGRYPVFPESNLTSTASLNRWGKHPRAHPRFDAAICASVSLRKLVSEMQLKLGANKTFDLARDQELINLSMAEWRSRWANEIKITREYDIIAKFSEFVLTLTVMKKQTSTGYEVEARSACETIAFEVCCLAINHYKSWTGLLNSATFDTSMVAFCAIYIIQSINLACVDLSDWSLFRLAVIQELVVELEKQAANRHQVDAPDSMSAVGAVAQQLSRGIRLILIKKRNRTKAVDHSAMATERGLTDNGIEGDTTILGEREPSSLLGDLLIPQYDELSQFMSSNNAMPFVPEWNLQNALPEMNFPWDTNPEPDLRMFFDLHQ</sequence>
<dbReference type="Proteomes" id="UP001388673">
    <property type="component" value="Unassembled WGS sequence"/>
</dbReference>
<protein>
    <recommendedName>
        <fullName evidence="6">Zn(2)-C6 fungal-type domain-containing protein</fullName>
    </recommendedName>
</protein>
<dbReference type="RefSeq" id="XP_066800445.1">
    <property type="nucleotide sequence ID" value="XM_066949437.1"/>
</dbReference>
<dbReference type="PROSITE" id="PS50048">
    <property type="entry name" value="ZN2_CY6_FUNGAL_2"/>
    <property type="match status" value="1"/>
</dbReference>
<dbReference type="SMART" id="SM00066">
    <property type="entry name" value="GAL4"/>
    <property type="match status" value="1"/>
</dbReference>
<accession>A0AAW0YV19</accession>
<keyword evidence="2" id="KW-0805">Transcription regulation</keyword>
<dbReference type="Gene3D" id="4.10.240.10">
    <property type="entry name" value="Zn(2)-C6 fungal-type DNA-binding domain"/>
    <property type="match status" value="1"/>
</dbReference>
<keyword evidence="8" id="KW-1185">Reference proteome</keyword>
<dbReference type="CDD" id="cd00067">
    <property type="entry name" value="GAL4"/>
    <property type="match status" value="1"/>
</dbReference>
<gene>
    <name evidence="7" type="ORF">IAR55_006353</name>
</gene>